<gene>
    <name evidence="1" type="ORF">TNCV_1587901</name>
</gene>
<dbReference type="AlphaFoldDB" id="A0A8X6UZH8"/>
<sequence>MNNAAPVPITSEMRNVLKTTRGLLATDLVILNHGQGPKTTPELPSPSPFFHTTPTCDGSIRDFIINPLGKSLGDQFALFTTNPSEEENRDM</sequence>
<keyword evidence="2" id="KW-1185">Reference proteome</keyword>
<dbReference type="Proteomes" id="UP000887159">
    <property type="component" value="Unassembled WGS sequence"/>
</dbReference>
<accession>A0A8X6UZH8</accession>
<proteinExistence type="predicted"/>
<evidence type="ECO:0000313" key="1">
    <source>
        <dbReference type="EMBL" id="GFX93613.1"/>
    </source>
</evidence>
<organism evidence="1 2">
    <name type="scientific">Trichonephila clavipes</name>
    <name type="common">Golden silk orbweaver</name>
    <name type="synonym">Nephila clavipes</name>
    <dbReference type="NCBI Taxonomy" id="2585209"/>
    <lineage>
        <taxon>Eukaryota</taxon>
        <taxon>Metazoa</taxon>
        <taxon>Ecdysozoa</taxon>
        <taxon>Arthropoda</taxon>
        <taxon>Chelicerata</taxon>
        <taxon>Arachnida</taxon>
        <taxon>Araneae</taxon>
        <taxon>Araneomorphae</taxon>
        <taxon>Entelegynae</taxon>
        <taxon>Araneoidea</taxon>
        <taxon>Nephilidae</taxon>
        <taxon>Trichonephila</taxon>
    </lineage>
</organism>
<reference evidence="1" key="1">
    <citation type="submission" date="2020-08" db="EMBL/GenBank/DDBJ databases">
        <title>Multicomponent nature underlies the extraordinary mechanical properties of spider dragline silk.</title>
        <authorList>
            <person name="Kono N."/>
            <person name="Nakamura H."/>
            <person name="Mori M."/>
            <person name="Yoshida Y."/>
            <person name="Ohtoshi R."/>
            <person name="Malay A.D."/>
            <person name="Moran D.A.P."/>
            <person name="Tomita M."/>
            <person name="Numata K."/>
            <person name="Arakawa K."/>
        </authorList>
    </citation>
    <scope>NUCLEOTIDE SEQUENCE</scope>
</reference>
<protein>
    <submittedName>
        <fullName evidence="1">Uncharacterized protein</fullName>
    </submittedName>
</protein>
<comment type="caution">
    <text evidence="1">The sequence shown here is derived from an EMBL/GenBank/DDBJ whole genome shotgun (WGS) entry which is preliminary data.</text>
</comment>
<name>A0A8X6UZH8_TRICX</name>
<evidence type="ECO:0000313" key="2">
    <source>
        <dbReference type="Proteomes" id="UP000887159"/>
    </source>
</evidence>
<dbReference type="EMBL" id="BMAU01021175">
    <property type="protein sequence ID" value="GFX93613.1"/>
    <property type="molecule type" value="Genomic_DNA"/>
</dbReference>